<gene>
    <name evidence="2" type="ORF">MNB_ARC-1_290</name>
</gene>
<name>A0A3B1DR69_9ZZZZ</name>
<evidence type="ECO:0000313" key="2">
    <source>
        <dbReference type="EMBL" id="VAY86372.1"/>
    </source>
</evidence>
<evidence type="ECO:0000256" key="1">
    <source>
        <dbReference type="SAM" id="Phobius"/>
    </source>
</evidence>
<dbReference type="AlphaFoldDB" id="A0A3B1DR69"/>
<proteinExistence type="predicted"/>
<keyword evidence="1" id="KW-0472">Membrane</keyword>
<accession>A0A3B1DR69</accession>
<keyword evidence="1" id="KW-0812">Transmembrane</keyword>
<feature type="transmembrane region" description="Helical" evidence="1">
    <location>
        <begin position="6"/>
        <end position="24"/>
    </location>
</feature>
<sequence length="37" mass="4449">MTSINAVLLKMIFIITNQTIFNFFKNSNKKLWYYFGV</sequence>
<keyword evidence="1" id="KW-1133">Transmembrane helix</keyword>
<reference evidence="2" key="1">
    <citation type="submission" date="2018-10" db="EMBL/GenBank/DDBJ databases">
        <authorList>
            <person name="Aoki K."/>
        </authorList>
    </citation>
    <scope>NUCLEOTIDE SEQUENCE</scope>
</reference>
<organism evidence="2">
    <name type="scientific">hydrothermal vent metagenome</name>
    <dbReference type="NCBI Taxonomy" id="652676"/>
    <lineage>
        <taxon>unclassified sequences</taxon>
        <taxon>metagenomes</taxon>
        <taxon>ecological metagenomes</taxon>
    </lineage>
</organism>
<dbReference type="EMBL" id="UOYO01000010">
    <property type="protein sequence ID" value="VAY86372.1"/>
    <property type="molecule type" value="Genomic_DNA"/>
</dbReference>
<protein>
    <submittedName>
        <fullName evidence="2">Uncharacterized protein</fullName>
    </submittedName>
</protein>